<organism evidence="2 3">
    <name type="scientific">Burkholderia cepacia</name>
    <name type="common">Pseudomonas cepacia</name>
    <dbReference type="NCBI Taxonomy" id="292"/>
    <lineage>
        <taxon>Bacteria</taxon>
        <taxon>Pseudomonadati</taxon>
        <taxon>Pseudomonadota</taxon>
        <taxon>Betaproteobacteria</taxon>
        <taxon>Burkholderiales</taxon>
        <taxon>Burkholderiaceae</taxon>
        <taxon>Burkholderia</taxon>
        <taxon>Burkholderia cepacia complex</taxon>
    </lineage>
</organism>
<feature type="region of interest" description="Disordered" evidence="1">
    <location>
        <begin position="55"/>
        <end position="77"/>
    </location>
</feature>
<feature type="compositionally biased region" description="Pro residues" evidence="1">
    <location>
        <begin position="61"/>
        <end position="70"/>
    </location>
</feature>
<gene>
    <name evidence="2" type="ORF">WT26_32830</name>
</gene>
<evidence type="ECO:0000313" key="3">
    <source>
        <dbReference type="Proteomes" id="UP000094776"/>
    </source>
</evidence>
<dbReference type="EMBL" id="CP013444">
    <property type="protein sequence ID" value="AOK20530.1"/>
    <property type="molecule type" value="Genomic_DNA"/>
</dbReference>
<evidence type="ECO:0000256" key="1">
    <source>
        <dbReference type="SAM" id="MobiDB-lite"/>
    </source>
</evidence>
<name>A0A1B4Q2X3_BURCE</name>
<dbReference type="Proteomes" id="UP000094776">
    <property type="component" value="Chromosome 2"/>
</dbReference>
<accession>A0A1B4Q2X3</accession>
<dbReference type="AlphaFoldDB" id="A0A1B4Q2X3"/>
<protein>
    <submittedName>
        <fullName evidence="2">Uncharacterized protein</fullName>
    </submittedName>
</protein>
<evidence type="ECO:0000313" key="2">
    <source>
        <dbReference type="EMBL" id="AOK20530.1"/>
    </source>
</evidence>
<sequence length="77" mass="8584">MVGAIWLDRRTGFRTGIRFSRDLVAAPVGSLSRTSSVRHESIQPIGRGFVRKRRAAEAISRPPPPNPPHVAPHKFYP</sequence>
<proteinExistence type="predicted"/>
<reference evidence="2 3" key="1">
    <citation type="submission" date="2015-12" db="EMBL/GenBank/DDBJ databases">
        <title>Diversity of Burkholderia near neighbor genomes.</title>
        <authorList>
            <person name="Sahl J."/>
            <person name="Wagner D."/>
            <person name="Keim P."/>
        </authorList>
    </citation>
    <scope>NUCLEOTIDE SEQUENCE [LARGE SCALE GENOMIC DNA]</scope>
    <source>
        <strain evidence="2 3">MSMB1184WGS</strain>
    </source>
</reference>